<organism evidence="1 2">
    <name type="scientific">Hymenobacter nivis</name>
    <dbReference type="NCBI Taxonomy" id="1850093"/>
    <lineage>
        <taxon>Bacteria</taxon>
        <taxon>Pseudomonadati</taxon>
        <taxon>Bacteroidota</taxon>
        <taxon>Cytophagia</taxon>
        <taxon>Cytophagales</taxon>
        <taxon>Hymenobacteraceae</taxon>
        <taxon>Hymenobacter</taxon>
    </lineage>
</organism>
<evidence type="ECO:0000313" key="2">
    <source>
        <dbReference type="Proteomes" id="UP000245999"/>
    </source>
</evidence>
<protein>
    <recommendedName>
        <fullName evidence="3">VCBS repeat-containing protein</fullName>
    </recommendedName>
</protein>
<reference evidence="2" key="1">
    <citation type="submission" date="2018-04" db="EMBL/GenBank/DDBJ databases">
        <title>Complete genome of Antarctic heterotrophic bacterium Hymenobacter nivis.</title>
        <authorList>
            <person name="Terashima M."/>
        </authorList>
    </citation>
    <scope>NUCLEOTIDE SEQUENCE [LARGE SCALE GENOMIC DNA]</scope>
    <source>
        <strain evidence="2">NBRC 111535</strain>
    </source>
</reference>
<dbReference type="RefSeq" id="WP_109656211.1">
    <property type="nucleotide sequence ID" value="NZ_CP029145.1"/>
</dbReference>
<dbReference type="SUPFAM" id="SSF69318">
    <property type="entry name" value="Integrin alpha N-terminal domain"/>
    <property type="match status" value="1"/>
</dbReference>
<accession>A0A2Z3GUM9</accession>
<dbReference type="Proteomes" id="UP000245999">
    <property type="component" value="Chromosome"/>
</dbReference>
<name>A0A2Z3GUM9_9BACT</name>
<gene>
    <name evidence="1" type="ORF">DDQ68_10255</name>
</gene>
<dbReference type="InterPro" id="IPR028994">
    <property type="entry name" value="Integrin_alpha_N"/>
</dbReference>
<dbReference type="EMBL" id="CP029145">
    <property type="protein sequence ID" value="AWM33124.1"/>
    <property type="molecule type" value="Genomic_DNA"/>
</dbReference>
<dbReference type="OrthoDB" id="958795at2"/>
<dbReference type="AlphaFoldDB" id="A0A2Z3GUM9"/>
<evidence type="ECO:0008006" key="3">
    <source>
        <dbReference type="Google" id="ProtNLM"/>
    </source>
</evidence>
<sequence>MGDVNNANTKYAKPTLTDLDGNGLLELLVGEEIGRVLRYEQVAATGTDALRFNRTLLFANPYGTATASAPTNGSYARPAMTDLASNGLLDVLVGSNDGTILRYEQMAASSLTFNNPPSQM</sequence>
<dbReference type="KEGG" id="hnv:DDQ68_10255"/>
<evidence type="ECO:0000313" key="1">
    <source>
        <dbReference type="EMBL" id="AWM33124.1"/>
    </source>
</evidence>
<keyword evidence="2" id="KW-1185">Reference proteome</keyword>
<proteinExistence type="predicted"/>